<gene>
    <name evidence="2" type="ORF">B0H17DRAFT_1208288</name>
</gene>
<keyword evidence="3" id="KW-1185">Reference proteome</keyword>
<proteinExistence type="predicted"/>
<protein>
    <submittedName>
        <fullName evidence="2">Uncharacterized protein</fullName>
    </submittedName>
</protein>
<dbReference type="Proteomes" id="UP001221757">
    <property type="component" value="Unassembled WGS sequence"/>
</dbReference>
<dbReference type="AlphaFoldDB" id="A0AAD7D1D8"/>
<feature type="compositionally biased region" description="Basic residues" evidence="1">
    <location>
        <begin position="30"/>
        <end position="41"/>
    </location>
</feature>
<name>A0AAD7D1D8_MYCRO</name>
<evidence type="ECO:0000313" key="2">
    <source>
        <dbReference type="EMBL" id="KAJ7673590.1"/>
    </source>
</evidence>
<reference evidence="2" key="1">
    <citation type="submission" date="2023-03" db="EMBL/GenBank/DDBJ databases">
        <title>Massive genome expansion in bonnet fungi (Mycena s.s.) driven by repeated elements and novel gene families across ecological guilds.</title>
        <authorList>
            <consortium name="Lawrence Berkeley National Laboratory"/>
            <person name="Harder C.B."/>
            <person name="Miyauchi S."/>
            <person name="Viragh M."/>
            <person name="Kuo A."/>
            <person name="Thoen E."/>
            <person name="Andreopoulos B."/>
            <person name="Lu D."/>
            <person name="Skrede I."/>
            <person name="Drula E."/>
            <person name="Henrissat B."/>
            <person name="Morin E."/>
            <person name="Kohler A."/>
            <person name="Barry K."/>
            <person name="LaButti K."/>
            <person name="Morin E."/>
            <person name="Salamov A."/>
            <person name="Lipzen A."/>
            <person name="Mereny Z."/>
            <person name="Hegedus B."/>
            <person name="Baldrian P."/>
            <person name="Stursova M."/>
            <person name="Weitz H."/>
            <person name="Taylor A."/>
            <person name="Grigoriev I.V."/>
            <person name="Nagy L.G."/>
            <person name="Martin F."/>
            <person name="Kauserud H."/>
        </authorList>
    </citation>
    <scope>NUCLEOTIDE SEQUENCE</scope>
    <source>
        <strain evidence="2">CBHHK067</strain>
    </source>
</reference>
<evidence type="ECO:0000313" key="3">
    <source>
        <dbReference type="Proteomes" id="UP001221757"/>
    </source>
</evidence>
<dbReference type="EMBL" id="JARKIE010000160">
    <property type="protein sequence ID" value="KAJ7673590.1"/>
    <property type="molecule type" value="Genomic_DNA"/>
</dbReference>
<comment type="caution">
    <text evidence="2">The sequence shown here is derived from an EMBL/GenBank/DDBJ whole genome shotgun (WGS) entry which is preliminary data.</text>
</comment>
<accession>A0AAD7D1D8</accession>
<feature type="region of interest" description="Disordered" evidence="1">
    <location>
        <begin position="21"/>
        <end position="47"/>
    </location>
</feature>
<organism evidence="2 3">
    <name type="scientific">Mycena rosella</name>
    <name type="common">Pink bonnet</name>
    <name type="synonym">Agaricus rosellus</name>
    <dbReference type="NCBI Taxonomy" id="1033263"/>
    <lineage>
        <taxon>Eukaryota</taxon>
        <taxon>Fungi</taxon>
        <taxon>Dikarya</taxon>
        <taxon>Basidiomycota</taxon>
        <taxon>Agaricomycotina</taxon>
        <taxon>Agaricomycetes</taxon>
        <taxon>Agaricomycetidae</taxon>
        <taxon>Agaricales</taxon>
        <taxon>Marasmiineae</taxon>
        <taxon>Mycenaceae</taxon>
        <taxon>Mycena</taxon>
    </lineage>
</organism>
<evidence type="ECO:0000256" key="1">
    <source>
        <dbReference type="SAM" id="MobiDB-lite"/>
    </source>
</evidence>
<sequence>MLSAGPFSRLGQHASISTLPSEITFEKMPQRKKKSRGRPRRTVSTLTPELLTPGDYLDLGGKRRLRLSFPQSPKGSNLQLYYERPRPAGPGSHKLIPFPPHAHGFLYCAPQPNLTPISASIRLRCTPTCEASFAAGYDLTLPNGLPWQTLVSLAGPTIREQLLREGHLTPTHLARFAGRQNADAALILFGPAQLFPVNFAHALTLTIVGPDSLHMLYLANIFRDGASGTPYFAFEGPALAHFVASPPPRALRPSLRVEPPRADALFCATTRGAGVSHTHTHIPVTGVIPYDVGEWLDDASDSKTGPWRMTCASLR</sequence>